<keyword evidence="2" id="KW-1185">Reference proteome</keyword>
<evidence type="ECO:0000313" key="2">
    <source>
        <dbReference type="Proteomes" id="UP000823773"/>
    </source>
</evidence>
<dbReference type="Proteomes" id="UP000823773">
    <property type="component" value="Unassembled WGS sequence"/>
</dbReference>
<evidence type="ECO:0000313" key="1">
    <source>
        <dbReference type="EMBL" id="MBP1876685.1"/>
    </source>
</evidence>
<sequence length="150" mass="16026">MRVRLRFGAVPVGLPITETYNALATGVVDGMDLTKSAYAGFNLYEVVPDLIETGHIWASGAIVFAKPFWNGLAAEEQDVLRDAAIEGARYFNALIVVDELASVETAKAGGARIHAAEDRDQWIAGVRKVWAAYAGKVGGMEAIESVQAMG</sequence>
<reference evidence="1" key="1">
    <citation type="submission" date="2021-03" db="EMBL/GenBank/DDBJ databases">
        <title>Genomic Encyclopedia of Type Strains, Phase IV (KMG-IV): sequencing the most valuable type-strain genomes for metagenomic binning, comparative biology and taxonomic classification.</title>
        <authorList>
            <person name="Goeker M."/>
        </authorList>
    </citation>
    <scope>NUCLEOTIDE SEQUENCE</scope>
    <source>
        <strain evidence="1">DSM 18131</strain>
    </source>
</reference>
<comment type="caution">
    <text evidence="1">The sequence shown here is derived from an EMBL/GenBank/DDBJ whole genome shotgun (WGS) entry which is preliminary data.</text>
</comment>
<organism evidence="1 2">
    <name type="scientific">Ensifer adhaerens</name>
    <name type="common">Sinorhizobium morelense</name>
    <dbReference type="NCBI Taxonomy" id="106592"/>
    <lineage>
        <taxon>Bacteria</taxon>
        <taxon>Pseudomonadati</taxon>
        <taxon>Pseudomonadota</taxon>
        <taxon>Alphaproteobacteria</taxon>
        <taxon>Hyphomicrobiales</taxon>
        <taxon>Rhizobiaceae</taxon>
        <taxon>Sinorhizobium/Ensifer group</taxon>
        <taxon>Ensifer</taxon>
    </lineage>
</organism>
<gene>
    <name evidence="1" type="ORF">J2Z19_006437</name>
</gene>
<accession>A0ACC5T6I3</accession>
<proteinExistence type="predicted"/>
<name>A0ACC5T6I3_ENSAD</name>
<protein>
    <submittedName>
        <fullName evidence="1">TRAP-type C4-dicarboxylate transport system substrate-binding protein</fullName>
    </submittedName>
</protein>
<dbReference type="EMBL" id="JAGGJR010000020">
    <property type="protein sequence ID" value="MBP1876685.1"/>
    <property type="molecule type" value="Genomic_DNA"/>
</dbReference>